<dbReference type="SUPFAM" id="SSF100950">
    <property type="entry name" value="NagB/RpiA/CoA transferase-like"/>
    <property type="match status" value="1"/>
</dbReference>
<dbReference type="Pfam" id="PF01008">
    <property type="entry name" value="IF-2B"/>
    <property type="match status" value="1"/>
</dbReference>
<evidence type="ECO:0000256" key="4">
    <source>
        <dbReference type="ARBA" id="ARBA00022605"/>
    </source>
</evidence>
<dbReference type="OMA" id="DNNHWTS"/>
<dbReference type="InterPro" id="IPR027363">
    <property type="entry name" value="M1Pi_N"/>
</dbReference>
<evidence type="ECO:0000256" key="12">
    <source>
        <dbReference type="HAMAP-Rule" id="MF_03119"/>
    </source>
</evidence>
<evidence type="ECO:0000256" key="8">
    <source>
        <dbReference type="ARBA" id="ARBA00022840"/>
    </source>
</evidence>
<evidence type="ECO:0000256" key="6">
    <source>
        <dbReference type="ARBA" id="ARBA00022741"/>
    </source>
</evidence>
<dbReference type="InterPro" id="IPR000649">
    <property type="entry name" value="IF-2B-related"/>
</dbReference>
<dbReference type="GO" id="GO:0005524">
    <property type="term" value="F:ATP binding"/>
    <property type="evidence" value="ECO:0007669"/>
    <property type="project" value="UniProtKB-KW"/>
</dbReference>
<dbReference type="UniPathway" id="UPA00904">
    <property type="reaction ID" value="UER00874"/>
</dbReference>
<keyword evidence="7" id="KW-0418">Kinase</keyword>
<dbReference type="NCBIfam" id="TIGR01767">
    <property type="entry name" value="MTRK"/>
    <property type="match status" value="1"/>
</dbReference>
<dbReference type="InterPro" id="IPR009212">
    <property type="entry name" value="Methylthioribose_kinase"/>
</dbReference>
<feature type="domain" description="Aminoglycoside phosphotransferase" evidence="13">
    <location>
        <begin position="434"/>
        <end position="668"/>
    </location>
</feature>
<evidence type="ECO:0000256" key="5">
    <source>
        <dbReference type="ARBA" id="ARBA00022679"/>
    </source>
</evidence>
<dbReference type="GO" id="GO:0046523">
    <property type="term" value="F:S-methyl-5-thioribose-1-phosphate isomerase activity"/>
    <property type="evidence" value="ECO:0007669"/>
    <property type="project" value="UniProtKB-UniRule"/>
</dbReference>
<evidence type="ECO:0000256" key="10">
    <source>
        <dbReference type="ARBA" id="ARBA00023235"/>
    </source>
</evidence>
<dbReference type="Gene3D" id="1.20.120.420">
    <property type="entry name" value="translation initiation factor eif-2b, domain 1"/>
    <property type="match status" value="1"/>
</dbReference>
<dbReference type="InterPro" id="IPR011009">
    <property type="entry name" value="Kinase-like_dom_sf"/>
</dbReference>
<comment type="pathway">
    <text evidence="12">Amino-acid biosynthesis; L-methionine biosynthesis via salvage pathway; L-methionine from S-methyl-5-thio-alpha-D-ribose 1-phosphate: step 1/6.</text>
</comment>
<protein>
    <recommendedName>
        <fullName evidence="12">Methylthioribose-1-phosphate isomerase</fullName>
        <shortName evidence="12">M1Pi</shortName>
        <shortName evidence="12">MTR-1-P isomerase</shortName>
        <ecNumber evidence="12">5.3.1.23</ecNumber>
    </recommendedName>
    <alternativeName>
        <fullName evidence="12">S-methyl-5-thioribose-1-phosphate isomerase</fullName>
    </alternativeName>
    <alternativeName>
        <fullName evidence="12">Translation initiation factor eIF-2B subunit alpha/beta/delta-like protein</fullName>
    </alternativeName>
</protein>
<dbReference type="FunFam" id="3.40.50.10470:FF:000003">
    <property type="entry name" value="Methylthioribose-1-phosphate isomerase"/>
    <property type="match status" value="1"/>
</dbReference>
<dbReference type="GO" id="GO:0003743">
    <property type="term" value="F:translation initiation factor activity"/>
    <property type="evidence" value="ECO:0007669"/>
    <property type="project" value="UniProtKB-KW"/>
</dbReference>
<evidence type="ECO:0000256" key="3">
    <source>
        <dbReference type="ARBA" id="ARBA00022490"/>
    </source>
</evidence>
<dbReference type="GO" id="GO:0046522">
    <property type="term" value="F:S-methyl-5-thioribose kinase activity"/>
    <property type="evidence" value="ECO:0000318"/>
    <property type="project" value="GO_Central"/>
</dbReference>
<dbReference type="STRING" id="105231.A0A1Y1I0U2"/>
<gene>
    <name evidence="14" type="ORF">KFL_001750100</name>
</gene>
<comment type="subunit">
    <text evidence="2">Homodimer.</text>
</comment>
<keyword evidence="9 12" id="KW-0486">Methionine biosynthesis</keyword>
<sequence>MASEVLGVHIEKKNDGVLQAIKYVRGKLELLDQRHLPHVSEYIDIPTAEAAWHAIKDMVVRGAPAIAIAAALALAAELVSSPPETPDAKSTGAYIVERLQYLVSSRPTAVNLGEAAKQLSEVTRTAADQPEASAQSVIDAFVVSAEQMLVDDVAANRAIGANGAEAIVKAATKKEKLRVMTHCNTGSLATAAYGTALGVIRSLHAAGKLETAIATETRPYNQGSRLTAYELVYEKIPAILVADSAAAAFGATRGVDAIVVGADRIAANGDTANKIGTYSLAIGAKYHGVPFFVAAPVTSIDLDIHSGAEIHIEQRDPKELTHANGGRGDPIAPAGIDVWNPSFDVTPADLIAGIITEKGVIYKADGATEFDIPAFLARVAPAPPAQNPPTLATEAGDVKPLFVGFNPETLVDYIATKTPDLATRLGGKPTDWKVREVGDGNLNLVFIVEGPQWTCVLKQSLPYVRCVGESWPLTVDRSWFEALALKEEGRLVPQHVPEVYHVDRSRALFVMRYLEPPHIILRKGLIAGHVYPLLADHVSTFLARTLFSTSLLALDTAQHKAAVAKFVVNVELCRLTEQVIFTEPYAQAANNHWTSPQLDAEAAALRSDVPLKVAITALKKKFTEQAEALVHGDLHTGSIMVTDTSTQMIDPEFAFYGPMGFDIGAFLANLILAYYSQDGHATSPGARNDCKYWIAKTIIETWALFAEKFVDLWSKFVSLESPGDLTPTLLFGTGDRTLAEYQKAFLGDLFQDSLGFAGAKIVRRIVGIAHVEDLESIADPDVRASCEKKALAFGKVLLKERSQFESIQQVVKALEPKG</sequence>
<name>A0A1Y1I0U2_KLENI</name>
<dbReference type="OrthoDB" id="2461at2759"/>
<keyword evidence="15" id="KW-1185">Reference proteome</keyword>
<dbReference type="NCBIfam" id="TIGR00512">
    <property type="entry name" value="salvage_mtnA"/>
    <property type="match status" value="1"/>
</dbReference>
<feature type="active site" description="Proton donor" evidence="12">
    <location>
        <position position="263"/>
    </location>
</feature>
<keyword evidence="14" id="KW-0396">Initiation factor</keyword>
<dbReference type="NCBIfam" id="TIGR00524">
    <property type="entry name" value="eIF-2B_rel"/>
    <property type="match status" value="1"/>
</dbReference>
<dbReference type="EC" id="5.3.1.23" evidence="12"/>
<evidence type="ECO:0000256" key="1">
    <source>
        <dbReference type="ARBA" id="ARBA00010165"/>
    </source>
</evidence>
<keyword evidence="10 12" id="KW-0413">Isomerase</keyword>
<accession>A0A1Y1I0U2</accession>
<evidence type="ECO:0000313" key="15">
    <source>
        <dbReference type="Proteomes" id="UP000054558"/>
    </source>
</evidence>
<comment type="function">
    <text evidence="12">Catalyzes the interconversion of methylthioribose-1-phosphate (MTR-1-P) into methylthioribulose-1-phosphate (MTRu-1-P).</text>
</comment>
<dbReference type="AlphaFoldDB" id="A0A1Y1I0U2"/>
<keyword evidence="14" id="KW-0648">Protein biosynthesis</keyword>
<comment type="similarity">
    <text evidence="1">Belongs to the methylthioribose kinase family.</text>
</comment>
<dbReference type="InterPro" id="IPR037171">
    <property type="entry name" value="NagB/RpiA_transferase-like"/>
</dbReference>
<evidence type="ECO:0000259" key="13">
    <source>
        <dbReference type="Pfam" id="PF01636"/>
    </source>
</evidence>
<dbReference type="GO" id="GO:0019509">
    <property type="term" value="P:L-methionine salvage from methylthioadenosine"/>
    <property type="evidence" value="ECO:0007669"/>
    <property type="project" value="UniProtKB-UniRule"/>
</dbReference>
<dbReference type="InterPro" id="IPR005251">
    <property type="entry name" value="IF-M1Pi"/>
</dbReference>
<dbReference type="PANTHER" id="PTHR34273">
    <property type="entry name" value="METHYLTHIORIBOSE KINASE"/>
    <property type="match status" value="1"/>
</dbReference>
<reference evidence="14 15" key="1">
    <citation type="journal article" date="2014" name="Nat. Commun.">
        <title>Klebsormidium flaccidum genome reveals primary factors for plant terrestrial adaptation.</title>
        <authorList>
            <person name="Hori K."/>
            <person name="Maruyama F."/>
            <person name="Fujisawa T."/>
            <person name="Togashi T."/>
            <person name="Yamamoto N."/>
            <person name="Seo M."/>
            <person name="Sato S."/>
            <person name="Yamada T."/>
            <person name="Mori H."/>
            <person name="Tajima N."/>
            <person name="Moriyama T."/>
            <person name="Ikeuchi M."/>
            <person name="Watanabe M."/>
            <person name="Wada H."/>
            <person name="Kobayashi K."/>
            <person name="Saito M."/>
            <person name="Masuda T."/>
            <person name="Sasaki-Sekimoto Y."/>
            <person name="Mashiguchi K."/>
            <person name="Awai K."/>
            <person name="Shimojima M."/>
            <person name="Masuda S."/>
            <person name="Iwai M."/>
            <person name="Nobusawa T."/>
            <person name="Narise T."/>
            <person name="Kondo S."/>
            <person name="Saito H."/>
            <person name="Sato R."/>
            <person name="Murakawa M."/>
            <person name="Ihara Y."/>
            <person name="Oshima-Yamada Y."/>
            <person name="Ohtaka K."/>
            <person name="Satoh M."/>
            <person name="Sonobe K."/>
            <person name="Ishii M."/>
            <person name="Ohtani R."/>
            <person name="Kanamori-Sato M."/>
            <person name="Honoki R."/>
            <person name="Miyazaki D."/>
            <person name="Mochizuki H."/>
            <person name="Umetsu J."/>
            <person name="Higashi K."/>
            <person name="Shibata D."/>
            <person name="Kamiya Y."/>
            <person name="Sato N."/>
            <person name="Nakamura Y."/>
            <person name="Tabata S."/>
            <person name="Ida S."/>
            <person name="Kurokawa K."/>
            <person name="Ohta H."/>
        </authorList>
    </citation>
    <scope>NUCLEOTIDE SEQUENCE [LARGE SCALE GENOMIC DNA]</scope>
    <source>
        <strain evidence="14 15">NIES-2285</strain>
    </source>
</reference>
<dbReference type="Proteomes" id="UP000054558">
    <property type="component" value="Unassembled WGS sequence"/>
</dbReference>
<evidence type="ECO:0000256" key="7">
    <source>
        <dbReference type="ARBA" id="ARBA00022777"/>
    </source>
</evidence>
<dbReference type="NCBIfam" id="NF004326">
    <property type="entry name" value="PRK05720.1"/>
    <property type="match status" value="1"/>
</dbReference>
<dbReference type="Gene3D" id="3.40.50.10470">
    <property type="entry name" value="Translation initiation factor eif-2b, domain 2"/>
    <property type="match status" value="1"/>
</dbReference>
<dbReference type="GO" id="GO:0005737">
    <property type="term" value="C:cytoplasm"/>
    <property type="evidence" value="ECO:0007669"/>
    <property type="project" value="UniProtKB-SubCell"/>
</dbReference>
<keyword evidence="3 12" id="KW-0963">Cytoplasm</keyword>
<feature type="site" description="Transition state stabilizer" evidence="12">
    <location>
        <position position="183"/>
    </location>
</feature>
<dbReference type="InterPro" id="IPR042529">
    <property type="entry name" value="IF_2B-like_C"/>
</dbReference>
<evidence type="ECO:0000256" key="11">
    <source>
        <dbReference type="ARBA" id="ARBA00023242"/>
    </source>
</evidence>
<evidence type="ECO:0000256" key="9">
    <source>
        <dbReference type="ARBA" id="ARBA00023167"/>
    </source>
</evidence>
<keyword evidence="11 12" id="KW-0539">Nucleus</keyword>
<keyword evidence="5" id="KW-0808">Transferase</keyword>
<comment type="catalytic activity">
    <reaction evidence="12">
        <text>5-(methylsulfanyl)-alpha-D-ribose 1-phosphate = 5-(methylsulfanyl)-D-ribulose 1-phosphate</text>
        <dbReference type="Rhea" id="RHEA:19989"/>
        <dbReference type="ChEBI" id="CHEBI:58533"/>
        <dbReference type="ChEBI" id="CHEBI:58548"/>
        <dbReference type="EC" id="5.3.1.23"/>
    </reaction>
</comment>
<dbReference type="SUPFAM" id="SSF56112">
    <property type="entry name" value="Protein kinase-like (PK-like)"/>
    <property type="match status" value="1"/>
</dbReference>
<dbReference type="InterPro" id="IPR002575">
    <property type="entry name" value="Aminoglycoside_PTrfase"/>
</dbReference>
<dbReference type="PANTHER" id="PTHR34273:SF2">
    <property type="entry name" value="METHYLTHIORIBOSE KINASE"/>
    <property type="match status" value="1"/>
</dbReference>
<keyword evidence="6" id="KW-0547">Nucleotide-binding</keyword>
<dbReference type="Gene3D" id="3.90.1200.10">
    <property type="match status" value="1"/>
</dbReference>
<dbReference type="InterPro" id="IPR011559">
    <property type="entry name" value="Initiation_fac_2B_a/b/d"/>
</dbReference>
<comment type="subcellular location">
    <subcellularLocation>
        <location evidence="12">Cytoplasm</location>
    </subcellularLocation>
    <subcellularLocation>
        <location evidence="12">Nucleus</location>
    </subcellularLocation>
</comment>
<evidence type="ECO:0000256" key="2">
    <source>
        <dbReference type="ARBA" id="ARBA00011738"/>
    </source>
</evidence>
<dbReference type="GO" id="GO:0005634">
    <property type="term" value="C:nucleus"/>
    <property type="evidence" value="ECO:0007669"/>
    <property type="project" value="UniProtKB-SubCell"/>
</dbReference>
<dbReference type="FunFam" id="1.20.120.420:FF:000003">
    <property type="entry name" value="Methylthioribose-1-phosphate isomerase"/>
    <property type="match status" value="1"/>
</dbReference>
<dbReference type="Pfam" id="PF01636">
    <property type="entry name" value="APH"/>
    <property type="match status" value="1"/>
</dbReference>
<keyword evidence="8" id="KW-0067">ATP-binding</keyword>
<organism evidence="14 15">
    <name type="scientific">Klebsormidium nitens</name>
    <name type="common">Green alga</name>
    <name type="synonym">Ulothrix nitens</name>
    <dbReference type="NCBI Taxonomy" id="105231"/>
    <lineage>
        <taxon>Eukaryota</taxon>
        <taxon>Viridiplantae</taxon>
        <taxon>Streptophyta</taxon>
        <taxon>Klebsormidiophyceae</taxon>
        <taxon>Klebsormidiales</taxon>
        <taxon>Klebsormidiaceae</taxon>
        <taxon>Klebsormidium</taxon>
    </lineage>
</organism>
<dbReference type="EMBL" id="DF237124">
    <property type="protein sequence ID" value="GAQ84073.1"/>
    <property type="molecule type" value="Genomic_DNA"/>
</dbReference>
<keyword evidence="4 12" id="KW-0028">Amino-acid biosynthesis</keyword>
<evidence type="ECO:0000313" key="14">
    <source>
        <dbReference type="EMBL" id="GAQ84073.1"/>
    </source>
</evidence>
<comment type="similarity">
    <text evidence="12">Belongs to the eIF-2B alpha/beta/delta subunits family. MtnA subfamily.</text>
</comment>
<dbReference type="Gene3D" id="3.30.200.20">
    <property type="entry name" value="Phosphorylase Kinase, domain 1"/>
    <property type="match status" value="1"/>
</dbReference>
<dbReference type="HAMAP" id="MF_01678">
    <property type="entry name" value="Salvage_MtnA"/>
    <property type="match status" value="1"/>
</dbReference>
<proteinExistence type="inferred from homology"/>